<dbReference type="Gene3D" id="1.20.210.10">
    <property type="entry name" value="Cytochrome c oxidase-like, subunit I domain"/>
    <property type="match status" value="1"/>
</dbReference>
<gene>
    <name evidence="2" type="ORF">D1953_09370</name>
</gene>
<evidence type="ECO:0000313" key="3">
    <source>
        <dbReference type="Proteomes" id="UP000266016"/>
    </source>
</evidence>
<comment type="caution">
    <text evidence="2">The sequence shown here is derived from an EMBL/GenBank/DDBJ whole genome shotgun (WGS) entry which is preliminary data.</text>
</comment>
<name>A0A398B8T8_9BACI</name>
<protein>
    <submittedName>
        <fullName evidence="2">Cytochrome-c oxidase</fullName>
    </submittedName>
</protein>
<sequence length="124" mass="13571">MGIRFLKISVVYFIIGVGLGMFMSITHHFEYAPSHAHINLLGWASFALAGLIYHLFPALAEKLLGKLHFWLTNIGLPIMMISLIVLESGNASVQPLVAIGASIMSLGILCFVLNVLINLHNTNK</sequence>
<feature type="transmembrane region" description="Helical" evidence="1">
    <location>
        <begin position="67"/>
        <end position="86"/>
    </location>
</feature>
<dbReference type="AlphaFoldDB" id="A0A398B8T8"/>
<accession>A0A398B8T8</accession>
<evidence type="ECO:0000256" key="1">
    <source>
        <dbReference type="SAM" id="Phobius"/>
    </source>
</evidence>
<keyword evidence="3" id="KW-1185">Reference proteome</keyword>
<dbReference type="Proteomes" id="UP000266016">
    <property type="component" value="Unassembled WGS sequence"/>
</dbReference>
<keyword evidence="1" id="KW-1133">Transmembrane helix</keyword>
<feature type="transmembrane region" description="Helical" evidence="1">
    <location>
        <begin position="41"/>
        <end position="60"/>
    </location>
</feature>
<dbReference type="EMBL" id="QWVS01000015">
    <property type="protein sequence ID" value="RID86529.1"/>
    <property type="molecule type" value="Genomic_DNA"/>
</dbReference>
<keyword evidence="1" id="KW-0812">Transmembrane</keyword>
<feature type="transmembrane region" description="Helical" evidence="1">
    <location>
        <begin position="98"/>
        <end position="119"/>
    </location>
</feature>
<proteinExistence type="predicted"/>
<dbReference type="RefSeq" id="WP_119116919.1">
    <property type="nucleotide sequence ID" value="NZ_QWVS01000015.1"/>
</dbReference>
<reference evidence="2 3" key="1">
    <citation type="submission" date="2018-08" db="EMBL/GenBank/DDBJ databases">
        <title>Bacillus jemisoniae sp. nov., Bacillus chryseoplanitiae sp. nov., Bacillus resnikiae sp. nov., and Bacillus frankliniae sp. nov., isolated from Viking spacecraft and associated surfaces.</title>
        <authorList>
            <person name="Seuylemezian A."/>
            <person name="Vaishampayan P."/>
        </authorList>
    </citation>
    <scope>NUCLEOTIDE SEQUENCE [LARGE SCALE GENOMIC DNA]</scope>
    <source>
        <strain evidence="2 3">MA001</strain>
    </source>
</reference>
<dbReference type="SUPFAM" id="SSF81442">
    <property type="entry name" value="Cytochrome c oxidase subunit I-like"/>
    <property type="match status" value="1"/>
</dbReference>
<feature type="transmembrane region" description="Helical" evidence="1">
    <location>
        <begin position="9"/>
        <end position="29"/>
    </location>
</feature>
<organism evidence="2 3">
    <name type="scientific">Peribacillus asahii</name>
    <dbReference type="NCBI Taxonomy" id="228899"/>
    <lineage>
        <taxon>Bacteria</taxon>
        <taxon>Bacillati</taxon>
        <taxon>Bacillota</taxon>
        <taxon>Bacilli</taxon>
        <taxon>Bacillales</taxon>
        <taxon>Bacillaceae</taxon>
        <taxon>Peribacillus</taxon>
    </lineage>
</organism>
<evidence type="ECO:0000313" key="2">
    <source>
        <dbReference type="EMBL" id="RID86529.1"/>
    </source>
</evidence>
<dbReference type="InterPro" id="IPR036927">
    <property type="entry name" value="Cyt_c_oxase-like_su1_sf"/>
</dbReference>
<keyword evidence="1" id="KW-0472">Membrane</keyword>